<feature type="compositionally biased region" description="Low complexity" evidence="8">
    <location>
        <begin position="434"/>
        <end position="456"/>
    </location>
</feature>
<proteinExistence type="predicted"/>
<keyword evidence="4 7" id="KW-0547">Nucleotide-binding</keyword>
<dbReference type="PROSITE" id="PS00107">
    <property type="entry name" value="PROTEIN_KINASE_ATP"/>
    <property type="match status" value="1"/>
</dbReference>
<feature type="binding site" evidence="7">
    <location>
        <position position="44"/>
    </location>
    <ligand>
        <name>ATP</name>
        <dbReference type="ChEBI" id="CHEBI:30616"/>
    </ligand>
</feature>
<evidence type="ECO:0000256" key="5">
    <source>
        <dbReference type="ARBA" id="ARBA00022777"/>
    </source>
</evidence>
<dbReference type="InterPro" id="IPR000719">
    <property type="entry name" value="Prot_kinase_dom"/>
</dbReference>
<dbReference type="GO" id="GO:0004674">
    <property type="term" value="F:protein serine/threonine kinase activity"/>
    <property type="evidence" value="ECO:0007669"/>
    <property type="project" value="UniProtKB-KW"/>
</dbReference>
<keyword evidence="6 7" id="KW-0067">ATP-binding</keyword>
<keyword evidence="5 10" id="KW-0418">Kinase</keyword>
<evidence type="ECO:0000259" key="9">
    <source>
        <dbReference type="PROSITE" id="PS50011"/>
    </source>
</evidence>
<feature type="region of interest" description="Disordered" evidence="8">
    <location>
        <begin position="285"/>
        <end position="396"/>
    </location>
</feature>
<evidence type="ECO:0000256" key="8">
    <source>
        <dbReference type="SAM" id="MobiDB-lite"/>
    </source>
</evidence>
<dbReference type="CDD" id="cd14014">
    <property type="entry name" value="STKc_PknB_like"/>
    <property type="match status" value="1"/>
</dbReference>
<evidence type="ECO:0000256" key="6">
    <source>
        <dbReference type="ARBA" id="ARBA00022840"/>
    </source>
</evidence>
<protein>
    <recommendedName>
        <fullName evidence="1">non-specific serine/threonine protein kinase</fullName>
        <ecNumber evidence="1">2.7.11.1</ecNumber>
    </recommendedName>
</protein>
<dbReference type="PANTHER" id="PTHR43289:SF6">
    <property type="entry name" value="SERINE_THREONINE-PROTEIN KINASE NEKL-3"/>
    <property type="match status" value="1"/>
</dbReference>
<organism evidence="10 11">
    <name type="scientific">Streptomyces uncialis</name>
    <dbReference type="NCBI Taxonomy" id="1048205"/>
    <lineage>
        <taxon>Bacteria</taxon>
        <taxon>Bacillati</taxon>
        <taxon>Actinomycetota</taxon>
        <taxon>Actinomycetes</taxon>
        <taxon>Kitasatosporales</taxon>
        <taxon>Streptomycetaceae</taxon>
        <taxon>Streptomyces</taxon>
    </lineage>
</organism>
<dbReference type="Gene3D" id="3.30.200.20">
    <property type="entry name" value="Phosphorylase Kinase, domain 1"/>
    <property type="match status" value="1"/>
</dbReference>
<dbReference type="InterPro" id="IPR008271">
    <property type="entry name" value="Ser/Thr_kinase_AS"/>
</dbReference>
<dbReference type="PANTHER" id="PTHR43289">
    <property type="entry name" value="MITOGEN-ACTIVATED PROTEIN KINASE KINASE KINASE 20-RELATED"/>
    <property type="match status" value="1"/>
</dbReference>
<sequence>MSGGDSGGRVIDGRFALEARLGGGGMGMVWRARDLVLDRAVALKEVRPPDPALAEYDPEAARLLRARVLREARALARVEHPNVVTIHHVVDGGDDTYPWLVMELVTGGSLQDRLARGPMTPAEAATLGREVLAALRAAHGVGIQHRDVKPANVLLRPDGRPVLTDFGIAAIRESTALTATGSIIGTPDYMAPERITGDNGGPGSDLWSLAMMLYVAVEGHHPLRRATTLATLAAVLNETLPPPERAGALTPVLTALLVKDPAARPDPETFDRMLASVVEGVPIQGLPVQGGTTQGGAAPGARPTTAPFAAPGTAATGSSAAPGFGPPGSGTPVSASPPVPGAAPGTGAPTPPAFGPPSDGTSYRLTPPAGAAAGNPYTHGADPYGVTSQGRSPQDQRIARRFRRIAVGTSAVSIAVTAALVWQFLPEGTDGDSGDSVGAGAGSRTPSATTPSPSGGDRASDEPAADGPPSGERTSAAPSSTAPRPGGGATDLLTPDGIRLAVAAIEKETGTDRVGRFTVYPEHISANVLLKGSDKRYDSYTYRVGRGLEKGIISGSLASSQQPMDLDDFDWDVLPALLKRAEKDLNVKEPTARYLVVNEPIELLDTPVTLGVYFSDKYDGGYLTADLDGKVRDIYPAES</sequence>
<keyword evidence="2 10" id="KW-0723">Serine/threonine-protein kinase</keyword>
<evidence type="ECO:0000256" key="2">
    <source>
        <dbReference type="ARBA" id="ARBA00022527"/>
    </source>
</evidence>
<dbReference type="InterPro" id="IPR011009">
    <property type="entry name" value="Kinase-like_dom_sf"/>
</dbReference>
<feature type="region of interest" description="Disordered" evidence="8">
    <location>
        <begin position="430"/>
        <end position="494"/>
    </location>
</feature>
<comment type="caution">
    <text evidence="10">The sequence shown here is derived from an EMBL/GenBank/DDBJ whole genome shotgun (WGS) entry which is preliminary data.</text>
</comment>
<keyword evidence="11" id="KW-1185">Reference proteome</keyword>
<dbReference type="Gene3D" id="1.10.510.10">
    <property type="entry name" value="Transferase(Phosphotransferase) domain 1"/>
    <property type="match status" value="1"/>
</dbReference>
<dbReference type="GO" id="GO:0005524">
    <property type="term" value="F:ATP binding"/>
    <property type="evidence" value="ECO:0007669"/>
    <property type="project" value="UniProtKB-UniRule"/>
</dbReference>
<feature type="compositionally biased region" description="Polar residues" evidence="8">
    <location>
        <begin position="472"/>
        <end position="482"/>
    </location>
</feature>
<name>A0A1Q4UY75_9ACTN</name>
<dbReference type="STRING" id="1048205.AB852_35115"/>
<dbReference type="SMART" id="SM00220">
    <property type="entry name" value="S_TKc"/>
    <property type="match status" value="1"/>
</dbReference>
<dbReference type="AlphaFoldDB" id="A0A1Q4UY75"/>
<reference evidence="10 11" key="1">
    <citation type="submission" date="2015-06" db="EMBL/GenBank/DDBJ databases">
        <title>Cloning and characterization of the uncialamcin biosynthetic gene cluster.</title>
        <authorList>
            <person name="Yan X."/>
            <person name="Huang T."/>
            <person name="Ge H."/>
            <person name="Shen B."/>
        </authorList>
    </citation>
    <scope>NUCLEOTIDE SEQUENCE [LARGE SCALE GENOMIC DNA]</scope>
    <source>
        <strain evidence="10 11">DCA2648</strain>
    </source>
</reference>
<dbReference type="SUPFAM" id="SSF56112">
    <property type="entry name" value="Protein kinase-like (PK-like)"/>
    <property type="match status" value="1"/>
</dbReference>
<evidence type="ECO:0000313" key="11">
    <source>
        <dbReference type="Proteomes" id="UP000186455"/>
    </source>
</evidence>
<feature type="domain" description="Protein kinase" evidence="9">
    <location>
        <begin position="15"/>
        <end position="274"/>
    </location>
</feature>
<dbReference type="EC" id="2.7.11.1" evidence="1"/>
<dbReference type="RefSeq" id="WP_073795604.1">
    <property type="nucleotide sequence ID" value="NZ_LFBV01000012.1"/>
</dbReference>
<dbReference type="InterPro" id="IPR017441">
    <property type="entry name" value="Protein_kinase_ATP_BS"/>
</dbReference>
<gene>
    <name evidence="10" type="ORF">AB852_35115</name>
</gene>
<feature type="compositionally biased region" description="Low complexity" evidence="8">
    <location>
        <begin position="299"/>
        <end position="323"/>
    </location>
</feature>
<keyword evidence="3" id="KW-0808">Transferase</keyword>
<dbReference type="Pfam" id="PF00069">
    <property type="entry name" value="Pkinase"/>
    <property type="match status" value="1"/>
</dbReference>
<accession>A0A1Q4UY75</accession>
<evidence type="ECO:0000256" key="7">
    <source>
        <dbReference type="PROSITE-ProRule" id="PRU10141"/>
    </source>
</evidence>
<dbReference type="PROSITE" id="PS50011">
    <property type="entry name" value="PROTEIN_KINASE_DOM"/>
    <property type="match status" value="1"/>
</dbReference>
<evidence type="ECO:0000256" key="1">
    <source>
        <dbReference type="ARBA" id="ARBA00012513"/>
    </source>
</evidence>
<evidence type="ECO:0000256" key="3">
    <source>
        <dbReference type="ARBA" id="ARBA00022679"/>
    </source>
</evidence>
<dbReference type="Proteomes" id="UP000186455">
    <property type="component" value="Unassembled WGS sequence"/>
</dbReference>
<dbReference type="EMBL" id="LFBV01000012">
    <property type="protein sequence ID" value="OKH90521.1"/>
    <property type="molecule type" value="Genomic_DNA"/>
</dbReference>
<evidence type="ECO:0000256" key="4">
    <source>
        <dbReference type="ARBA" id="ARBA00022741"/>
    </source>
</evidence>
<feature type="compositionally biased region" description="Polar residues" evidence="8">
    <location>
        <begin position="386"/>
        <end position="395"/>
    </location>
</feature>
<evidence type="ECO:0000313" key="10">
    <source>
        <dbReference type="EMBL" id="OKH90521.1"/>
    </source>
</evidence>
<dbReference type="PROSITE" id="PS00108">
    <property type="entry name" value="PROTEIN_KINASE_ST"/>
    <property type="match status" value="1"/>
</dbReference>